<dbReference type="PROSITE" id="PS51194">
    <property type="entry name" value="HELICASE_CTER"/>
    <property type="match status" value="1"/>
</dbReference>
<feature type="compositionally biased region" description="Polar residues" evidence="12">
    <location>
        <begin position="198"/>
        <end position="208"/>
    </location>
</feature>
<dbReference type="SUPFAM" id="SSF52540">
    <property type="entry name" value="P-loop containing nucleoside triphosphate hydrolases"/>
    <property type="match status" value="1"/>
</dbReference>
<feature type="region of interest" description="Disordered" evidence="12">
    <location>
        <begin position="343"/>
        <end position="376"/>
    </location>
</feature>
<dbReference type="SMART" id="SM00490">
    <property type="entry name" value="HELICc"/>
    <property type="match status" value="1"/>
</dbReference>
<dbReference type="CDD" id="cd18791">
    <property type="entry name" value="SF2_C_RHA"/>
    <property type="match status" value="1"/>
</dbReference>
<dbReference type="Gene3D" id="3.40.50.300">
    <property type="entry name" value="P-loop containing nucleotide triphosphate hydrolases"/>
    <property type="match status" value="2"/>
</dbReference>
<keyword evidence="6 15" id="KW-0378">Hydrolase</keyword>
<dbReference type="PANTHER" id="PTHR18934:SF145">
    <property type="entry name" value="ATP-DEPENDENT RNA HELICASE DHX57-RELATED"/>
    <property type="match status" value="1"/>
</dbReference>
<dbReference type="GO" id="GO:0003724">
    <property type="term" value="F:RNA helicase activity"/>
    <property type="evidence" value="ECO:0007669"/>
    <property type="project" value="UniProtKB-EC"/>
</dbReference>
<evidence type="ECO:0000256" key="5">
    <source>
        <dbReference type="ARBA" id="ARBA00022741"/>
    </source>
</evidence>
<proteinExistence type="predicted"/>
<dbReference type="SMART" id="SM00847">
    <property type="entry name" value="HA2"/>
    <property type="match status" value="1"/>
</dbReference>
<dbReference type="Proteomes" id="UP000030669">
    <property type="component" value="Unassembled WGS sequence"/>
</dbReference>
<evidence type="ECO:0000259" key="13">
    <source>
        <dbReference type="PROSITE" id="PS51192"/>
    </source>
</evidence>
<dbReference type="InterPro" id="IPR014001">
    <property type="entry name" value="Helicase_ATP-bd"/>
</dbReference>
<evidence type="ECO:0000256" key="4">
    <source>
        <dbReference type="ARBA" id="ARBA00022640"/>
    </source>
</evidence>
<keyword evidence="10" id="KW-0809">Transit peptide</keyword>
<dbReference type="OrthoDB" id="5600252at2759"/>
<keyword evidence="8" id="KW-0067">ATP-binding</keyword>
<dbReference type="InterPro" id="IPR001650">
    <property type="entry name" value="Helicase_C-like"/>
</dbReference>
<keyword evidence="9" id="KW-0694">RNA-binding</keyword>
<organism evidence="15 16">
    <name type="scientific">Gloeophyllum trabeum (strain ATCC 11539 / FP-39264 / Madison 617)</name>
    <name type="common">Brown rot fungus</name>
    <dbReference type="NCBI Taxonomy" id="670483"/>
    <lineage>
        <taxon>Eukaryota</taxon>
        <taxon>Fungi</taxon>
        <taxon>Dikarya</taxon>
        <taxon>Basidiomycota</taxon>
        <taxon>Agaricomycotina</taxon>
        <taxon>Agaricomycetes</taxon>
        <taxon>Gloeophyllales</taxon>
        <taxon>Gloeophyllaceae</taxon>
        <taxon>Gloeophyllum</taxon>
    </lineage>
</organism>
<evidence type="ECO:0000256" key="10">
    <source>
        <dbReference type="ARBA" id="ARBA00022946"/>
    </source>
</evidence>
<sequence length="1460" mass="162929">MAKKKKTQLKPVARGFATTSVPKKVVDQAEEVTSNSVDGDKDEVPRPSEVVVPETRKPLAQDAVKQSDEDQRLSDLVDRLQEKTEKEITRTIKAIEQDRRFSETLSSFELDPNISSRILTLAIETECDDSSKVISEPEERALARIAITYGVLRRLGFTEDRVEQCLRAIRGVDLDEAYEWLYIHCPEGELETRKRKSSGASTPKQNGMESRLNASAAEFVPSFKSSPATPVTSEFASSPEPRPTSLPLAAETDRQAAKARILASYSHNEGSDTEKDPSEIDDPNLEYVRLKLQITDLQAQRGQGGFDPAFLNNLQSRLEEVKKHYFFDFKDAEAQYRIQRKQVQASSLRSKLRGKGDPTEPPPAAKDPQVEKEHPAVVSAEASLLPEDNTDIFGGDEDAVGGGVFEILEMPTTETSDKGTTIQVRDMALPKHWSGRTPKSLLSEVVLKSDRYAAISYSCISGSSRAKRAAVNIGWERGKSQIWTMEDVACHDMSQAENYVATVALHGLTFPSTDGFAAGVPVTSVGRTSFRLLPATFRDLWEELENKRKNNDHVTNRQVWAKLQTILQPKLATELKAQGRSERTPTTSAPTLYRDLSNGSEVTSEQIIAGFKARQASPAYQEMLQYRNGLPVAHYRDEIVSALESSQVLVLSGETGCGKSTQVPTFILEDQLSRGKHCKIYCTEPRRISAISLAQRVSAELGDPPGAVGTLNSLVGYSIRLESNTTRNTRLAFVTNGIALRMLESGSGANGEGTAFDEITHIVIDEVHERSIESDFLLIVLKSLIEQRRDLKVILMSATVDAEKISDYFGGCPTFHVPGRTFPVDVRYLEDAIEFTKWTIEESSPYARRRHDKFYRSKARQDWSEDALANDEDDEEEGPTNVKLERRYSSATAATINLLDERLIPYELIIRLLERISLEDPQYRDYSAAILVFMPGLGEIRRLNELLGEHPVFGAADDFQIFPLHSTISTENQGAVFNIPPPGVRKIVIATNIAETGITIPDITCVIDTGKHKEMRYDEKRQMSRLIETFIAKSNAAQRRGRAGRVQEGLCFHLFTKLRHDTLLAEHPLPEMLRLSLSDLALRIKIMKIKLGSSIEDVLSRALDPPASVNVQRAIAALVEVRALTPSEEITPMGQLLSKLPTDVHLGKFLLMATLFRCLDSALTIAATLNSKSPFVTPFGLEQQADMAKRSFQTDNSDFLTIHNAFQSWRACAPGYAYKFCKTNFLSHQNLQQIEELRQQFLGYLVDSGFMRVDRSFVRELSRARYGRNKARFVAVPPEFNCNGQNTALIGAALTAGVYPKLLAVDPMNGQMRTISNNQPAAFHPTSVNFGRNPRDFGVNYLHYFTLMHRLYVWETGPVDDAAILLLCGECDFRLISDSIFVDNRKIKFRASPKTNVALKVLRNNLASTLAAQFRRKPLVESQVRWQELGLAILGKMKLEDEDAEGTPQTTISLVSHRSS</sequence>
<dbReference type="GeneID" id="19305288"/>
<keyword evidence="7" id="KW-0347">Helicase</keyword>
<dbReference type="RefSeq" id="XP_007860150.1">
    <property type="nucleotide sequence ID" value="XM_007861959.1"/>
</dbReference>
<keyword evidence="4" id="KW-0934">Plastid</keyword>
<evidence type="ECO:0000256" key="9">
    <source>
        <dbReference type="ARBA" id="ARBA00022884"/>
    </source>
</evidence>
<dbReference type="InterPro" id="IPR027417">
    <property type="entry name" value="P-loop_NTPase"/>
</dbReference>
<feature type="compositionally biased region" description="Basic and acidic residues" evidence="12">
    <location>
        <begin position="54"/>
        <end position="70"/>
    </location>
</feature>
<dbReference type="CDD" id="cd17917">
    <property type="entry name" value="DEXHc_RHA-like"/>
    <property type="match status" value="1"/>
</dbReference>
<evidence type="ECO:0000256" key="6">
    <source>
        <dbReference type="ARBA" id="ARBA00022801"/>
    </source>
</evidence>
<dbReference type="GO" id="GO:0005524">
    <property type="term" value="F:ATP binding"/>
    <property type="evidence" value="ECO:0007669"/>
    <property type="project" value="UniProtKB-KW"/>
</dbReference>
<dbReference type="PROSITE" id="PS51192">
    <property type="entry name" value="HELICASE_ATP_BIND_1"/>
    <property type="match status" value="1"/>
</dbReference>
<dbReference type="SMART" id="SM00487">
    <property type="entry name" value="DEXDc"/>
    <property type="match status" value="1"/>
</dbReference>
<evidence type="ECO:0000256" key="7">
    <source>
        <dbReference type="ARBA" id="ARBA00022806"/>
    </source>
</evidence>
<dbReference type="FunFam" id="1.20.120.1080:FF:000002">
    <property type="entry name" value="Putative ATP-dependent RNA helicase DHX36"/>
    <property type="match status" value="1"/>
</dbReference>
<feature type="region of interest" description="Disordered" evidence="12">
    <location>
        <begin position="1"/>
        <end position="70"/>
    </location>
</feature>
<protein>
    <recommendedName>
        <fullName evidence="2">RNA helicase</fullName>
        <ecNumber evidence="2">3.6.4.13</ecNumber>
    </recommendedName>
</protein>
<evidence type="ECO:0000256" key="3">
    <source>
        <dbReference type="ARBA" id="ARBA00022528"/>
    </source>
</evidence>
<dbReference type="Gene3D" id="1.20.120.1080">
    <property type="match status" value="1"/>
</dbReference>
<dbReference type="GO" id="GO:0003723">
    <property type="term" value="F:RNA binding"/>
    <property type="evidence" value="ECO:0007669"/>
    <property type="project" value="UniProtKB-KW"/>
</dbReference>
<feature type="region of interest" description="Disordered" evidence="12">
    <location>
        <begin position="223"/>
        <end position="246"/>
    </location>
</feature>
<dbReference type="eggNOG" id="KOG0920">
    <property type="taxonomic scope" value="Eukaryota"/>
</dbReference>
<evidence type="ECO:0000313" key="16">
    <source>
        <dbReference type="Proteomes" id="UP000030669"/>
    </source>
</evidence>
<dbReference type="GO" id="GO:0016787">
    <property type="term" value="F:hydrolase activity"/>
    <property type="evidence" value="ECO:0007669"/>
    <property type="project" value="UniProtKB-KW"/>
</dbReference>
<dbReference type="EMBL" id="KB469296">
    <property type="protein sequence ID" value="EPQ60688.1"/>
    <property type="molecule type" value="Genomic_DNA"/>
</dbReference>
<dbReference type="FunFam" id="3.40.50.300:FF:000500">
    <property type="entry name" value="ATP-dependent RNA helicase DHX29"/>
    <property type="match status" value="1"/>
</dbReference>
<dbReference type="InterPro" id="IPR007502">
    <property type="entry name" value="Helicase-assoc_dom"/>
</dbReference>
<name>S7QML0_GLOTA</name>
<feature type="region of interest" description="Disordered" evidence="12">
    <location>
        <begin position="191"/>
        <end position="210"/>
    </location>
</feature>
<dbReference type="OMA" id="TFPVEMK"/>
<dbReference type="Pfam" id="PF00270">
    <property type="entry name" value="DEAD"/>
    <property type="match status" value="1"/>
</dbReference>
<dbReference type="PANTHER" id="PTHR18934">
    <property type="entry name" value="ATP-DEPENDENT RNA HELICASE"/>
    <property type="match status" value="1"/>
</dbReference>
<gene>
    <name evidence="15" type="ORF">GLOTRDRAFT_29736</name>
</gene>
<evidence type="ECO:0000313" key="15">
    <source>
        <dbReference type="EMBL" id="EPQ60688.1"/>
    </source>
</evidence>
<feature type="domain" description="Helicase C-terminal" evidence="14">
    <location>
        <begin position="922"/>
        <end position="1088"/>
    </location>
</feature>
<dbReference type="KEGG" id="gtr:GLOTRDRAFT_29736"/>
<evidence type="ECO:0000256" key="12">
    <source>
        <dbReference type="SAM" id="MobiDB-lite"/>
    </source>
</evidence>
<evidence type="ECO:0000259" key="14">
    <source>
        <dbReference type="PROSITE" id="PS51194"/>
    </source>
</evidence>
<keyword evidence="3" id="KW-0150">Chloroplast</keyword>
<dbReference type="FunFam" id="3.40.50.300:FF:000819">
    <property type="entry name" value="ATP dependent RNA helicase, putative"/>
    <property type="match status" value="1"/>
</dbReference>
<evidence type="ECO:0000256" key="1">
    <source>
        <dbReference type="ARBA" id="ARBA00004229"/>
    </source>
</evidence>
<reference evidence="15 16" key="1">
    <citation type="journal article" date="2012" name="Science">
        <title>The Paleozoic origin of enzymatic lignin decomposition reconstructed from 31 fungal genomes.</title>
        <authorList>
            <person name="Floudas D."/>
            <person name="Binder M."/>
            <person name="Riley R."/>
            <person name="Barry K."/>
            <person name="Blanchette R.A."/>
            <person name="Henrissat B."/>
            <person name="Martinez A.T."/>
            <person name="Otillar R."/>
            <person name="Spatafora J.W."/>
            <person name="Yadav J.S."/>
            <person name="Aerts A."/>
            <person name="Benoit I."/>
            <person name="Boyd A."/>
            <person name="Carlson A."/>
            <person name="Copeland A."/>
            <person name="Coutinho P.M."/>
            <person name="de Vries R.P."/>
            <person name="Ferreira P."/>
            <person name="Findley K."/>
            <person name="Foster B."/>
            <person name="Gaskell J."/>
            <person name="Glotzer D."/>
            <person name="Gorecki P."/>
            <person name="Heitman J."/>
            <person name="Hesse C."/>
            <person name="Hori C."/>
            <person name="Igarashi K."/>
            <person name="Jurgens J.A."/>
            <person name="Kallen N."/>
            <person name="Kersten P."/>
            <person name="Kohler A."/>
            <person name="Kuees U."/>
            <person name="Kumar T.K.A."/>
            <person name="Kuo A."/>
            <person name="LaButti K."/>
            <person name="Larrondo L.F."/>
            <person name="Lindquist E."/>
            <person name="Ling A."/>
            <person name="Lombard V."/>
            <person name="Lucas S."/>
            <person name="Lundell T."/>
            <person name="Martin R."/>
            <person name="McLaughlin D.J."/>
            <person name="Morgenstern I."/>
            <person name="Morin E."/>
            <person name="Murat C."/>
            <person name="Nagy L.G."/>
            <person name="Nolan M."/>
            <person name="Ohm R.A."/>
            <person name="Patyshakuliyeva A."/>
            <person name="Rokas A."/>
            <person name="Ruiz-Duenas F.J."/>
            <person name="Sabat G."/>
            <person name="Salamov A."/>
            <person name="Samejima M."/>
            <person name="Schmutz J."/>
            <person name="Slot J.C."/>
            <person name="St John F."/>
            <person name="Stenlid J."/>
            <person name="Sun H."/>
            <person name="Sun S."/>
            <person name="Syed K."/>
            <person name="Tsang A."/>
            <person name="Wiebenga A."/>
            <person name="Young D."/>
            <person name="Pisabarro A."/>
            <person name="Eastwood D.C."/>
            <person name="Martin F."/>
            <person name="Cullen D."/>
            <person name="Grigoriev I.V."/>
            <person name="Hibbett D.S."/>
        </authorList>
    </citation>
    <scope>NUCLEOTIDE SEQUENCE [LARGE SCALE GENOMIC DNA]</scope>
    <source>
        <strain evidence="15 16">ATCC 11539</strain>
    </source>
</reference>
<feature type="compositionally biased region" description="Polar residues" evidence="12">
    <location>
        <begin position="223"/>
        <end position="236"/>
    </location>
</feature>
<evidence type="ECO:0000256" key="11">
    <source>
        <dbReference type="ARBA" id="ARBA00047984"/>
    </source>
</evidence>
<keyword evidence="16" id="KW-1185">Reference proteome</keyword>
<dbReference type="STRING" id="670483.S7QML0"/>
<comment type="subcellular location">
    <subcellularLocation>
        <location evidence="1">Plastid</location>
        <location evidence="1">Chloroplast</location>
    </subcellularLocation>
</comment>
<dbReference type="Pfam" id="PF00271">
    <property type="entry name" value="Helicase_C"/>
    <property type="match status" value="1"/>
</dbReference>
<evidence type="ECO:0000256" key="8">
    <source>
        <dbReference type="ARBA" id="ARBA00022840"/>
    </source>
</evidence>
<dbReference type="EC" id="3.6.4.13" evidence="2"/>
<feature type="region of interest" description="Disordered" evidence="12">
    <location>
        <begin position="575"/>
        <end position="595"/>
    </location>
</feature>
<evidence type="ECO:0000256" key="2">
    <source>
        <dbReference type="ARBA" id="ARBA00012552"/>
    </source>
</evidence>
<comment type="catalytic activity">
    <reaction evidence="11">
        <text>ATP + H2O = ADP + phosphate + H(+)</text>
        <dbReference type="Rhea" id="RHEA:13065"/>
        <dbReference type="ChEBI" id="CHEBI:15377"/>
        <dbReference type="ChEBI" id="CHEBI:15378"/>
        <dbReference type="ChEBI" id="CHEBI:30616"/>
        <dbReference type="ChEBI" id="CHEBI:43474"/>
        <dbReference type="ChEBI" id="CHEBI:456216"/>
        <dbReference type="EC" id="3.6.4.13"/>
    </reaction>
</comment>
<feature type="domain" description="Helicase ATP-binding" evidence="13">
    <location>
        <begin position="640"/>
        <end position="818"/>
    </location>
</feature>
<dbReference type="InterPro" id="IPR011545">
    <property type="entry name" value="DEAD/DEAH_box_helicase_dom"/>
</dbReference>
<keyword evidence="5" id="KW-0547">Nucleotide-binding</keyword>
<dbReference type="HOGENOM" id="CLU_001832_1_3_1"/>
<dbReference type="Pfam" id="PF21010">
    <property type="entry name" value="HA2_C"/>
    <property type="match status" value="1"/>
</dbReference>
<accession>S7QML0</accession>